<dbReference type="EMBL" id="JAACJJ010000056">
    <property type="protein sequence ID" value="KAF5312280.1"/>
    <property type="molecule type" value="Genomic_DNA"/>
</dbReference>
<feature type="compositionally biased region" description="Low complexity" evidence="1">
    <location>
        <begin position="145"/>
        <end position="159"/>
    </location>
</feature>
<evidence type="ECO:0000313" key="3">
    <source>
        <dbReference type="EMBL" id="KAF5312280.1"/>
    </source>
</evidence>
<dbReference type="AlphaFoldDB" id="A0A8H5ETU9"/>
<feature type="compositionally biased region" description="Low complexity" evidence="1">
    <location>
        <begin position="175"/>
        <end position="232"/>
    </location>
</feature>
<name>A0A8H5ETU9_9AGAR</name>
<comment type="caution">
    <text evidence="3">The sequence shown here is derived from an EMBL/GenBank/DDBJ whole genome shotgun (WGS) entry which is preliminary data.</text>
</comment>
<accession>A0A8H5ETU9</accession>
<dbReference type="InterPro" id="IPR038192">
    <property type="entry name" value="CSTF_C_sf"/>
</dbReference>
<evidence type="ECO:0000256" key="1">
    <source>
        <dbReference type="SAM" id="MobiDB-lite"/>
    </source>
</evidence>
<dbReference type="Pfam" id="PF14304">
    <property type="entry name" value="CSTF_C"/>
    <property type="match status" value="1"/>
</dbReference>
<sequence length="284" mass="30332">MCHYAARNSYGKQRYGNRTAVGVTVDIEAAKGILNSQPAIAYALITLMVQMNAINVEVFQKTLAELVPTNQAEASTAAAGGTRPIATGGTPLPQTAPSAIPPHLQTQYRTNTPPSYPASLPPSSAMTPPVSQQPSIHTHTPTPPYGYGAPNGYGQPQQQGGYGGYQQTPPPQQQPTPQGGYQQPHFQQQAQYQQPHQQQQHYGQYQQQPTPQPAYPGYAQYGAGSAPAPASAPSVLPDALAGIPDEQKALIMRVLSMTPEQINMLPPADRATYIQIRTTLGVPT</sequence>
<gene>
    <name evidence="3" type="ORF">D9619_002441</name>
</gene>
<evidence type="ECO:0000313" key="4">
    <source>
        <dbReference type="Proteomes" id="UP000567179"/>
    </source>
</evidence>
<feature type="domain" description="Transcription termination and cleavage factor C-terminal" evidence="2">
    <location>
        <begin position="246"/>
        <end position="277"/>
    </location>
</feature>
<feature type="region of interest" description="Disordered" evidence="1">
    <location>
        <begin position="75"/>
        <end position="232"/>
    </location>
</feature>
<dbReference type="Gene3D" id="1.10.20.70">
    <property type="entry name" value="Transcription termination and cleavage factor, C-terminal domain"/>
    <property type="match status" value="1"/>
</dbReference>
<keyword evidence="4" id="KW-1185">Reference proteome</keyword>
<protein>
    <recommendedName>
        <fullName evidence="2">Transcription termination and cleavage factor C-terminal domain-containing protein</fullName>
    </recommendedName>
</protein>
<proteinExistence type="predicted"/>
<feature type="compositionally biased region" description="Polar residues" evidence="1">
    <location>
        <begin position="129"/>
        <end position="139"/>
    </location>
</feature>
<organism evidence="3 4">
    <name type="scientific">Psilocybe cf. subviscida</name>
    <dbReference type="NCBI Taxonomy" id="2480587"/>
    <lineage>
        <taxon>Eukaryota</taxon>
        <taxon>Fungi</taxon>
        <taxon>Dikarya</taxon>
        <taxon>Basidiomycota</taxon>
        <taxon>Agaricomycotina</taxon>
        <taxon>Agaricomycetes</taxon>
        <taxon>Agaricomycetidae</taxon>
        <taxon>Agaricales</taxon>
        <taxon>Agaricineae</taxon>
        <taxon>Strophariaceae</taxon>
        <taxon>Psilocybe</taxon>
    </lineage>
</organism>
<dbReference type="InterPro" id="IPR026896">
    <property type="entry name" value="CSTF_C"/>
</dbReference>
<dbReference type="GO" id="GO:0031124">
    <property type="term" value="P:mRNA 3'-end processing"/>
    <property type="evidence" value="ECO:0007669"/>
    <property type="project" value="InterPro"/>
</dbReference>
<evidence type="ECO:0000259" key="2">
    <source>
        <dbReference type="Pfam" id="PF14304"/>
    </source>
</evidence>
<reference evidence="3 4" key="1">
    <citation type="journal article" date="2020" name="ISME J.">
        <title>Uncovering the hidden diversity of litter-decomposition mechanisms in mushroom-forming fungi.</title>
        <authorList>
            <person name="Floudas D."/>
            <person name="Bentzer J."/>
            <person name="Ahren D."/>
            <person name="Johansson T."/>
            <person name="Persson P."/>
            <person name="Tunlid A."/>
        </authorList>
    </citation>
    <scope>NUCLEOTIDE SEQUENCE [LARGE SCALE GENOMIC DNA]</scope>
    <source>
        <strain evidence="3 4">CBS 101986</strain>
    </source>
</reference>
<dbReference type="Proteomes" id="UP000567179">
    <property type="component" value="Unassembled WGS sequence"/>
</dbReference>
<dbReference type="OrthoDB" id="272703at2759"/>